<dbReference type="Proteomes" id="UP000027135">
    <property type="component" value="Unassembled WGS sequence"/>
</dbReference>
<evidence type="ECO:0000313" key="2">
    <source>
        <dbReference type="Proteomes" id="UP000027135"/>
    </source>
</evidence>
<protein>
    <submittedName>
        <fullName evidence="1">Uncharacterized protein</fullName>
    </submittedName>
</protein>
<accession>A0A067R301</accession>
<dbReference type="AlphaFoldDB" id="A0A067R301"/>
<proteinExistence type="predicted"/>
<organism evidence="1 2">
    <name type="scientific">Zootermopsis nevadensis</name>
    <name type="common">Dampwood termite</name>
    <dbReference type="NCBI Taxonomy" id="136037"/>
    <lineage>
        <taxon>Eukaryota</taxon>
        <taxon>Metazoa</taxon>
        <taxon>Ecdysozoa</taxon>
        <taxon>Arthropoda</taxon>
        <taxon>Hexapoda</taxon>
        <taxon>Insecta</taxon>
        <taxon>Pterygota</taxon>
        <taxon>Neoptera</taxon>
        <taxon>Polyneoptera</taxon>
        <taxon>Dictyoptera</taxon>
        <taxon>Blattodea</taxon>
        <taxon>Blattoidea</taxon>
        <taxon>Termitoidae</taxon>
        <taxon>Termopsidae</taxon>
        <taxon>Zootermopsis</taxon>
    </lineage>
</organism>
<dbReference type="EMBL" id="KK852793">
    <property type="protein sequence ID" value="KDR16452.1"/>
    <property type="molecule type" value="Genomic_DNA"/>
</dbReference>
<reference evidence="1 2" key="1">
    <citation type="journal article" date="2014" name="Nat. Commun.">
        <title>Molecular traces of alternative social organization in a termite genome.</title>
        <authorList>
            <person name="Terrapon N."/>
            <person name="Li C."/>
            <person name="Robertson H.M."/>
            <person name="Ji L."/>
            <person name="Meng X."/>
            <person name="Booth W."/>
            <person name="Chen Z."/>
            <person name="Childers C.P."/>
            <person name="Glastad K.M."/>
            <person name="Gokhale K."/>
            <person name="Gowin J."/>
            <person name="Gronenberg W."/>
            <person name="Hermansen R.A."/>
            <person name="Hu H."/>
            <person name="Hunt B.G."/>
            <person name="Huylmans A.K."/>
            <person name="Khalil S.M."/>
            <person name="Mitchell R.D."/>
            <person name="Munoz-Torres M.C."/>
            <person name="Mustard J.A."/>
            <person name="Pan H."/>
            <person name="Reese J.T."/>
            <person name="Scharf M.E."/>
            <person name="Sun F."/>
            <person name="Vogel H."/>
            <person name="Xiao J."/>
            <person name="Yang W."/>
            <person name="Yang Z."/>
            <person name="Yang Z."/>
            <person name="Zhou J."/>
            <person name="Zhu J."/>
            <person name="Brent C.S."/>
            <person name="Elsik C.G."/>
            <person name="Goodisman M.A."/>
            <person name="Liberles D.A."/>
            <person name="Roe R.M."/>
            <person name="Vargo E.L."/>
            <person name="Vilcinskas A."/>
            <person name="Wang J."/>
            <person name="Bornberg-Bauer E."/>
            <person name="Korb J."/>
            <person name="Zhang G."/>
            <person name="Liebig J."/>
        </authorList>
    </citation>
    <scope>NUCLEOTIDE SEQUENCE [LARGE SCALE GENOMIC DNA]</scope>
    <source>
        <tissue evidence="1">Whole organism</tissue>
    </source>
</reference>
<keyword evidence="2" id="KW-1185">Reference proteome</keyword>
<sequence length="86" mass="9588">MGTRLLSWRLKHNRGVMLTTHPNVLLSLRKSGIYTTLPLGAYMVYSRTALLFTNRWMDADVFGKTLVPTVALMSARASQGATDCKD</sequence>
<dbReference type="InParanoid" id="A0A067R301"/>
<evidence type="ECO:0000313" key="1">
    <source>
        <dbReference type="EMBL" id="KDR16452.1"/>
    </source>
</evidence>
<name>A0A067R301_ZOONE</name>
<gene>
    <name evidence="1" type="ORF">L798_09714</name>
</gene>